<feature type="transmembrane region" description="Helical" evidence="1">
    <location>
        <begin position="32"/>
        <end position="52"/>
    </location>
</feature>
<gene>
    <name evidence="2" type="ORF">P9271_01085</name>
</gene>
<dbReference type="Proteomes" id="UP001342826">
    <property type="component" value="Unassembled WGS sequence"/>
</dbReference>
<accession>A0ABU6NST6</accession>
<comment type="caution">
    <text evidence="2">The sequence shown here is derived from an EMBL/GenBank/DDBJ whole genome shotgun (WGS) entry which is preliminary data.</text>
</comment>
<dbReference type="RefSeq" id="WP_327997900.1">
    <property type="nucleotide sequence ID" value="NZ_JARTFS010000001.1"/>
</dbReference>
<keyword evidence="1" id="KW-0812">Transmembrane</keyword>
<proteinExistence type="predicted"/>
<protein>
    <submittedName>
        <fullName evidence="2">Uncharacterized protein</fullName>
    </submittedName>
</protein>
<reference evidence="2 3" key="1">
    <citation type="submission" date="2023-03" db="EMBL/GenBank/DDBJ databases">
        <title>Bacillus Genome Sequencing.</title>
        <authorList>
            <person name="Dunlap C."/>
        </authorList>
    </citation>
    <scope>NUCLEOTIDE SEQUENCE [LARGE SCALE GENOMIC DNA]</scope>
    <source>
        <strain evidence="2 3">NRS-1717</strain>
    </source>
</reference>
<name>A0ABU6NST6_9BACI</name>
<feature type="transmembrane region" description="Helical" evidence="1">
    <location>
        <begin position="64"/>
        <end position="85"/>
    </location>
</feature>
<evidence type="ECO:0000313" key="2">
    <source>
        <dbReference type="EMBL" id="MED4399955.1"/>
    </source>
</evidence>
<evidence type="ECO:0000256" key="1">
    <source>
        <dbReference type="SAM" id="Phobius"/>
    </source>
</evidence>
<feature type="transmembrane region" description="Helical" evidence="1">
    <location>
        <begin position="6"/>
        <end position="25"/>
    </location>
</feature>
<evidence type="ECO:0000313" key="3">
    <source>
        <dbReference type="Proteomes" id="UP001342826"/>
    </source>
</evidence>
<keyword evidence="3" id="KW-1185">Reference proteome</keyword>
<keyword evidence="1" id="KW-0472">Membrane</keyword>
<keyword evidence="1" id="KW-1133">Transmembrane helix</keyword>
<sequence length="113" mass="12849">MIGIILVLFLSIVYWLLQMRMVYLFVKYGVPVGAIVHIIVTIVFNVFLFIYIPVTGTFLQKGQLPIIGLMLVIWGIVLFAIVFSVPKDLPRRKKGQFFSSEKWHFNEGTGGSV</sequence>
<dbReference type="EMBL" id="JARTFS010000001">
    <property type="protein sequence ID" value="MED4399955.1"/>
    <property type="molecule type" value="Genomic_DNA"/>
</dbReference>
<organism evidence="2 3">
    <name type="scientific">Metabacillus fastidiosus</name>
    <dbReference type="NCBI Taxonomy" id="1458"/>
    <lineage>
        <taxon>Bacteria</taxon>
        <taxon>Bacillati</taxon>
        <taxon>Bacillota</taxon>
        <taxon>Bacilli</taxon>
        <taxon>Bacillales</taxon>
        <taxon>Bacillaceae</taxon>
        <taxon>Metabacillus</taxon>
    </lineage>
</organism>